<proteinExistence type="inferred from homology"/>
<evidence type="ECO:0000256" key="2">
    <source>
        <dbReference type="ARBA" id="ARBA00010742"/>
    </source>
</evidence>
<sequence length="327" mass="35217">MPRDPLLTRRTFLAGVGATLAAAAVPVFSADAFAADEHAKELCIGYQKAASTLVLLKAHGTLEKRLAPLGIAVKWTEFPAGPQLLEGLNVGAIDFGYVGEAPPVFAQAAGANFVYTAYEIPTPHAEGILAHLDAPIRTLADLKGKKIALNKGSDVHWFLVAALQKNGVKFNEIQPVYLPPADARAAFERGAVDAWAIWDPFLEAAKRQTNARLLADAEGIVSHHQFFLSARPFAQQNGEILAIVIDEVGKEGQWVRSHYSEAAAQLAPIQGLDASVIESGLRHYAHIYKPVDANVLAEQQRIANTFTELHLIPTKIVTKDAALSDKA</sequence>
<dbReference type="NCBIfam" id="NF008588">
    <property type="entry name" value="PRK11553.1"/>
    <property type="match status" value="1"/>
</dbReference>
<keyword evidence="3" id="KW-0813">Transport</keyword>
<feature type="domain" description="Solute-binding protein family 3/N-terminal" evidence="6">
    <location>
        <begin position="41"/>
        <end position="258"/>
    </location>
</feature>
<dbReference type="CDD" id="cd13557">
    <property type="entry name" value="PBP2_SsuA"/>
    <property type="match status" value="1"/>
</dbReference>
<feature type="signal peptide" evidence="5">
    <location>
        <begin position="1"/>
        <end position="34"/>
    </location>
</feature>
<accession>A0ABR7PQ28</accession>
<dbReference type="Pfam" id="PF09084">
    <property type="entry name" value="NMT1"/>
    <property type="match status" value="1"/>
</dbReference>
<dbReference type="EMBL" id="VZQQ01000013">
    <property type="protein sequence ID" value="MBC8748361.1"/>
    <property type="molecule type" value="Genomic_DNA"/>
</dbReference>
<comment type="subcellular location">
    <subcellularLocation>
        <location evidence="1">Periplasm</location>
    </subcellularLocation>
</comment>
<keyword evidence="8" id="KW-1185">Reference proteome</keyword>
<keyword evidence="4 5" id="KW-0732">Signal</keyword>
<comment type="similarity">
    <text evidence="2">Belongs to the bacterial solute-binding protein SsuA/TauA family.</text>
</comment>
<dbReference type="InterPro" id="IPR015168">
    <property type="entry name" value="SsuA/THI5"/>
</dbReference>
<dbReference type="NCBIfam" id="TIGR01728">
    <property type="entry name" value="SsuA_fam"/>
    <property type="match status" value="1"/>
</dbReference>
<name>A0ABR7PQ28_9BURK</name>
<evidence type="ECO:0000256" key="4">
    <source>
        <dbReference type="ARBA" id="ARBA00022729"/>
    </source>
</evidence>
<protein>
    <submittedName>
        <fullName evidence="7">Sulfonate ABC transporter substrate-binding protein</fullName>
    </submittedName>
</protein>
<evidence type="ECO:0000256" key="3">
    <source>
        <dbReference type="ARBA" id="ARBA00022448"/>
    </source>
</evidence>
<dbReference type="SMART" id="SM00062">
    <property type="entry name" value="PBPb"/>
    <property type="match status" value="1"/>
</dbReference>
<dbReference type="Proteomes" id="UP000736373">
    <property type="component" value="Unassembled WGS sequence"/>
</dbReference>
<dbReference type="InterPro" id="IPR006311">
    <property type="entry name" value="TAT_signal"/>
</dbReference>
<evidence type="ECO:0000313" key="7">
    <source>
        <dbReference type="EMBL" id="MBC8748361.1"/>
    </source>
</evidence>
<evidence type="ECO:0000259" key="6">
    <source>
        <dbReference type="SMART" id="SM00062"/>
    </source>
</evidence>
<dbReference type="InterPro" id="IPR001638">
    <property type="entry name" value="Solute-binding_3/MltF_N"/>
</dbReference>
<evidence type="ECO:0000256" key="5">
    <source>
        <dbReference type="SAM" id="SignalP"/>
    </source>
</evidence>
<dbReference type="PANTHER" id="PTHR30024:SF42">
    <property type="entry name" value="ALIPHATIC SULFONATES-BINDING PROTEIN-RELATED"/>
    <property type="match status" value="1"/>
</dbReference>
<reference evidence="7 8" key="1">
    <citation type="submission" date="2019-09" db="EMBL/GenBank/DDBJ databases">
        <title>Paraburkholderia podalyriae sp. nov., A South African Podalyria-associated rhizobium.</title>
        <authorList>
            <person name="Mavima L."/>
            <person name="Beukes C.W."/>
            <person name="Palmer M."/>
            <person name="De Meyer S.E."/>
            <person name="James E.K."/>
            <person name="Maluk M."/>
            <person name="Avontuur J.R."/>
            <person name="Chan W.Y."/>
            <person name="Venter S.N."/>
            <person name="Steenkamp E.T."/>
        </authorList>
    </citation>
    <scope>NUCLEOTIDE SEQUENCE [LARGE SCALE GENOMIC DNA]</scope>
    <source>
        <strain evidence="7 8">WC7.3b</strain>
    </source>
</reference>
<organism evidence="7 8">
    <name type="scientific">Paraburkholderia podalyriae</name>
    <dbReference type="NCBI Taxonomy" id="1938811"/>
    <lineage>
        <taxon>Bacteria</taxon>
        <taxon>Pseudomonadati</taxon>
        <taxon>Pseudomonadota</taxon>
        <taxon>Betaproteobacteria</taxon>
        <taxon>Burkholderiales</taxon>
        <taxon>Burkholderiaceae</taxon>
        <taxon>Paraburkholderia</taxon>
    </lineage>
</organism>
<dbReference type="InterPro" id="IPR010067">
    <property type="entry name" value="ABC_SsuA_sub-bd"/>
</dbReference>
<evidence type="ECO:0000313" key="8">
    <source>
        <dbReference type="Proteomes" id="UP000736373"/>
    </source>
</evidence>
<feature type="chain" id="PRO_5047012986" evidence="5">
    <location>
        <begin position="35"/>
        <end position="327"/>
    </location>
</feature>
<dbReference type="PROSITE" id="PS51318">
    <property type="entry name" value="TAT"/>
    <property type="match status" value="1"/>
</dbReference>
<dbReference type="PANTHER" id="PTHR30024">
    <property type="entry name" value="ALIPHATIC SULFONATES-BINDING PROTEIN-RELATED"/>
    <property type="match status" value="1"/>
</dbReference>
<dbReference type="Gene3D" id="3.40.190.10">
    <property type="entry name" value="Periplasmic binding protein-like II"/>
    <property type="match status" value="2"/>
</dbReference>
<comment type="caution">
    <text evidence="7">The sequence shown here is derived from an EMBL/GenBank/DDBJ whole genome shotgun (WGS) entry which is preliminary data.</text>
</comment>
<gene>
    <name evidence="7" type="ORF">F6X42_17660</name>
</gene>
<dbReference type="SUPFAM" id="SSF53850">
    <property type="entry name" value="Periplasmic binding protein-like II"/>
    <property type="match status" value="1"/>
</dbReference>
<dbReference type="RefSeq" id="WP_187635416.1">
    <property type="nucleotide sequence ID" value="NZ_VZQQ01000013.1"/>
</dbReference>
<evidence type="ECO:0000256" key="1">
    <source>
        <dbReference type="ARBA" id="ARBA00004418"/>
    </source>
</evidence>